<protein>
    <recommendedName>
        <fullName evidence="4">Kinase</fullName>
        <ecNumber evidence="4">2.7.-.-</ecNumber>
    </recommendedName>
</protein>
<keyword evidence="7" id="KW-1185">Reference proteome</keyword>
<dbReference type="InterPro" id="IPR038286">
    <property type="entry name" value="IPK_sf"/>
</dbReference>
<proteinExistence type="inferred from homology"/>
<evidence type="ECO:0000313" key="7">
    <source>
        <dbReference type="Proteomes" id="UP001515480"/>
    </source>
</evidence>
<comment type="similarity">
    <text evidence="1 4">Belongs to the inositol phosphokinase (IPK) family.</text>
</comment>
<dbReference type="InterPro" id="IPR005522">
    <property type="entry name" value="IPK"/>
</dbReference>
<feature type="region of interest" description="Disordered" evidence="5">
    <location>
        <begin position="287"/>
        <end position="343"/>
    </location>
</feature>
<accession>A0AB34JH09</accession>
<keyword evidence="3 4" id="KW-0418">Kinase</keyword>
<organism evidence="6 7">
    <name type="scientific">Prymnesium parvum</name>
    <name type="common">Toxic golden alga</name>
    <dbReference type="NCBI Taxonomy" id="97485"/>
    <lineage>
        <taxon>Eukaryota</taxon>
        <taxon>Haptista</taxon>
        <taxon>Haptophyta</taxon>
        <taxon>Prymnesiophyceae</taxon>
        <taxon>Prymnesiales</taxon>
        <taxon>Prymnesiaceae</taxon>
        <taxon>Prymnesium</taxon>
    </lineage>
</organism>
<evidence type="ECO:0000256" key="2">
    <source>
        <dbReference type="ARBA" id="ARBA00022679"/>
    </source>
</evidence>
<dbReference type="AlphaFoldDB" id="A0AB34JH09"/>
<dbReference type="SUPFAM" id="SSF56104">
    <property type="entry name" value="SAICAR synthase-like"/>
    <property type="match status" value="1"/>
</dbReference>
<evidence type="ECO:0000313" key="6">
    <source>
        <dbReference type="EMBL" id="KAL1520195.1"/>
    </source>
</evidence>
<dbReference type="Gene3D" id="3.30.470.160">
    <property type="entry name" value="Inositol polyphosphate kinase"/>
    <property type="match status" value="2"/>
</dbReference>
<name>A0AB34JH09_PRYPA</name>
<keyword evidence="2 4" id="KW-0808">Transferase</keyword>
<feature type="compositionally biased region" description="Pro residues" evidence="5">
    <location>
        <begin position="322"/>
        <end position="335"/>
    </location>
</feature>
<dbReference type="Proteomes" id="UP001515480">
    <property type="component" value="Unassembled WGS sequence"/>
</dbReference>
<dbReference type="EC" id="2.7.-.-" evidence="4"/>
<evidence type="ECO:0000256" key="1">
    <source>
        <dbReference type="ARBA" id="ARBA00007374"/>
    </source>
</evidence>
<evidence type="ECO:0000256" key="3">
    <source>
        <dbReference type="ARBA" id="ARBA00022777"/>
    </source>
</evidence>
<dbReference type="GO" id="GO:0016301">
    <property type="term" value="F:kinase activity"/>
    <property type="evidence" value="ECO:0007669"/>
    <property type="project" value="UniProtKB-KW"/>
</dbReference>
<evidence type="ECO:0000256" key="5">
    <source>
        <dbReference type="SAM" id="MobiDB-lite"/>
    </source>
</evidence>
<sequence length="565" mass="61102">MSTDEAPAAAEEERGLYPLPAFEHQIAGHQGLSQEGGSILVLAPGKIAKPVGRGYFAGEDQFYRQLAADSKIAQFCPAYYGTRTFAGRDFVILEDLTYGIHQPCVVDIKVGTCTVAPDATWGKRITHLIKDRATTTRSLGLRLIGAQMAGGRAADGSPIRMCKPWGRSLKASEMAGALRTCFSFEGQLCADVVSEFVGTLKRLLQALQDEPRWQLVSSSLLFVYQPPCSRPDSPSASPPSEAPSTPEARHLRVIDFAHAYPLRCARDSGYLFGLRNLIHLMQSLLDEHTSPTPPAQEPPAHERPSGSPPAQRQRVWCHPSPEDQPCPSPLPPLPRPDPRASSVPLHIDEFHEGIAHSRIGRWCREWVGFERGTPQGAAGEGLGTHKCVVLGPARHAAGAVRQMVVWIRARDGAAEQRCVYSRRDDAARGGAVPLLSVCVSAEANGAREATPVDPLAKESLAPHLAVFFAGVAEERRVALEAALVEELAELLSTLREGSTFQFEGSSLSLAFDAAHADGAAPARVAVWLDDFERPCMTRDADFDASYLATLEALHAAFAACCQRSE</sequence>
<dbReference type="PANTHER" id="PTHR12400:SF21">
    <property type="entry name" value="KINASE"/>
    <property type="match status" value="1"/>
</dbReference>
<dbReference type="GO" id="GO:0032958">
    <property type="term" value="P:inositol phosphate biosynthetic process"/>
    <property type="evidence" value="ECO:0007669"/>
    <property type="project" value="InterPro"/>
</dbReference>
<comment type="caution">
    <text evidence="6">The sequence shown here is derived from an EMBL/GenBank/DDBJ whole genome shotgun (WGS) entry which is preliminary data.</text>
</comment>
<dbReference type="Pfam" id="PF03770">
    <property type="entry name" value="IPK"/>
    <property type="match status" value="2"/>
</dbReference>
<dbReference type="GO" id="GO:0005634">
    <property type="term" value="C:nucleus"/>
    <property type="evidence" value="ECO:0007669"/>
    <property type="project" value="TreeGrafter"/>
</dbReference>
<reference evidence="6 7" key="1">
    <citation type="journal article" date="2024" name="Science">
        <title>Giant polyketide synthase enzymes in the biosynthesis of giant marine polyether toxins.</title>
        <authorList>
            <person name="Fallon T.R."/>
            <person name="Shende V.V."/>
            <person name="Wierzbicki I.H."/>
            <person name="Pendleton A.L."/>
            <person name="Watervoot N.F."/>
            <person name="Auber R.P."/>
            <person name="Gonzalez D.J."/>
            <person name="Wisecaver J.H."/>
            <person name="Moore B.S."/>
        </authorList>
    </citation>
    <scope>NUCLEOTIDE SEQUENCE [LARGE SCALE GENOMIC DNA]</scope>
    <source>
        <strain evidence="6 7">12B1</strain>
    </source>
</reference>
<gene>
    <name evidence="6" type="ORF">AB1Y20_023665</name>
</gene>
<evidence type="ECO:0000256" key="4">
    <source>
        <dbReference type="RuleBase" id="RU363090"/>
    </source>
</evidence>
<dbReference type="PANTHER" id="PTHR12400">
    <property type="entry name" value="INOSITOL POLYPHOSPHATE KINASE"/>
    <property type="match status" value="1"/>
</dbReference>
<dbReference type="GO" id="GO:0005737">
    <property type="term" value="C:cytoplasm"/>
    <property type="evidence" value="ECO:0007669"/>
    <property type="project" value="TreeGrafter"/>
</dbReference>
<dbReference type="EMBL" id="JBGBPQ010000009">
    <property type="protein sequence ID" value="KAL1520195.1"/>
    <property type="molecule type" value="Genomic_DNA"/>
</dbReference>